<protein>
    <submittedName>
        <fullName evidence="3">Serine hydrolase domain-containing protein</fullName>
        <ecNumber evidence="3">3.-.-.-</ecNumber>
    </submittedName>
</protein>
<dbReference type="Proteomes" id="UP001595478">
    <property type="component" value="Unassembled WGS sequence"/>
</dbReference>
<accession>A0ABV7FMT1</accession>
<name>A0ABV7FMT1_9ALTE</name>
<keyword evidence="1" id="KW-0732">Signal</keyword>
<evidence type="ECO:0000313" key="4">
    <source>
        <dbReference type="Proteomes" id="UP001595478"/>
    </source>
</evidence>
<dbReference type="InterPro" id="IPR001466">
    <property type="entry name" value="Beta-lactam-related"/>
</dbReference>
<dbReference type="Gene3D" id="3.40.710.10">
    <property type="entry name" value="DD-peptidase/beta-lactamase superfamily"/>
    <property type="match status" value="1"/>
</dbReference>
<evidence type="ECO:0000259" key="2">
    <source>
        <dbReference type="Pfam" id="PF00144"/>
    </source>
</evidence>
<sequence>MKNFLTIICVLSSVSISHAVRAQNAEPSLHPDVKNIINVWIESQMDYEKIPFVSASYTRKQQTLWSGNYGKAAVGHEQPVTDQAISSICSSSKVFTATAIMKLVDEGKLSLDQKVKDLLPRFSIQGDDVDAITVRSLLTHTSGLPRDTKHSYWSGPNHDFPAEDDFYKSLTQQKMAHRFDTKVEYSNIGFALLGQIIQIVSEKSYKDYMESEIFEPLGMTHSVVELPKNQYGNEHVIGYSAINRDGKRQPANFYQTRAMQPAAGISSNGADLAKYAKWHFREIDASTPELMSSSSLMQMYQTDHSSVESNRGLGFIVNQDKQGDTWAMHGGMCPGYNSFLKLNLTKKEGFAFNTSANKVRAIAYINNLNKIIARGDEIDDTSIDGLNLSQYEGFYDLNPFNSEYYIGKWGSGLVLLYLPADTIDYAMYQYAHVDKDIFSLIQNGELTDEKIKFQRDKQGKVVAVMNDGGLHRKL</sequence>
<dbReference type="GO" id="GO:0016787">
    <property type="term" value="F:hydrolase activity"/>
    <property type="evidence" value="ECO:0007669"/>
    <property type="project" value="UniProtKB-KW"/>
</dbReference>
<dbReference type="PANTHER" id="PTHR46825:SF9">
    <property type="entry name" value="BETA-LACTAMASE-RELATED DOMAIN-CONTAINING PROTEIN"/>
    <property type="match status" value="1"/>
</dbReference>
<dbReference type="RefSeq" id="WP_376918851.1">
    <property type="nucleotide sequence ID" value="NZ_JBHRSW010000005.1"/>
</dbReference>
<evidence type="ECO:0000313" key="3">
    <source>
        <dbReference type="EMBL" id="MFC3120721.1"/>
    </source>
</evidence>
<feature type="domain" description="Beta-lactamase-related" evidence="2">
    <location>
        <begin position="41"/>
        <end position="358"/>
    </location>
</feature>
<comment type="caution">
    <text evidence="3">The sequence shown here is derived from an EMBL/GenBank/DDBJ whole genome shotgun (WGS) entry which is preliminary data.</text>
</comment>
<dbReference type="InterPro" id="IPR050491">
    <property type="entry name" value="AmpC-like"/>
</dbReference>
<reference evidence="4" key="1">
    <citation type="journal article" date="2019" name="Int. J. Syst. Evol. Microbiol.">
        <title>The Global Catalogue of Microorganisms (GCM) 10K type strain sequencing project: providing services to taxonomists for standard genome sequencing and annotation.</title>
        <authorList>
            <consortium name="The Broad Institute Genomics Platform"/>
            <consortium name="The Broad Institute Genome Sequencing Center for Infectious Disease"/>
            <person name="Wu L."/>
            <person name="Ma J."/>
        </authorList>
    </citation>
    <scope>NUCLEOTIDE SEQUENCE [LARGE SCALE GENOMIC DNA]</scope>
    <source>
        <strain evidence="4">KCTC 52473</strain>
    </source>
</reference>
<keyword evidence="3" id="KW-0378">Hydrolase</keyword>
<keyword evidence="4" id="KW-1185">Reference proteome</keyword>
<proteinExistence type="predicted"/>
<feature type="chain" id="PRO_5045297513" evidence="1">
    <location>
        <begin position="23"/>
        <end position="474"/>
    </location>
</feature>
<dbReference type="PANTHER" id="PTHR46825">
    <property type="entry name" value="D-ALANYL-D-ALANINE-CARBOXYPEPTIDASE/ENDOPEPTIDASE AMPH"/>
    <property type="match status" value="1"/>
</dbReference>
<dbReference type="Pfam" id="PF00144">
    <property type="entry name" value="Beta-lactamase"/>
    <property type="match status" value="1"/>
</dbReference>
<dbReference type="EMBL" id="JBHRSW010000005">
    <property type="protein sequence ID" value="MFC3120721.1"/>
    <property type="molecule type" value="Genomic_DNA"/>
</dbReference>
<organism evidence="3 4">
    <name type="scientific">Agaribacter flavus</name>
    <dbReference type="NCBI Taxonomy" id="1902781"/>
    <lineage>
        <taxon>Bacteria</taxon>
        <taxon>Pseudomonadati</taxon>
        <taxon>Pseudomonadota</taxon>
        <taxon>Gammaproteobacteria</taxon>
        <taxon>Alteromonadales</taxon>
        <taxon>Alteromonadaceae</taxon>
        <taxon>Agaribacter</taxon>
    </lineage>
</organism>
<dbReference type="SUPFAM" id="SSF56601">
    <property type="entry name" value="beta-lactamase/transpeptidase-like"/>
    <property type="match status" value="1"/>
</dbReference>
<evidence type="ECO:0000256" key="1">
    <source>
        <dbReference type="SAM" id="SignalP"/>
    </source>
</evidence>
<feature type="signal peptide" evidence="1">
    <location>
        <begin position="1"/>
        <end position="22"/>
    </location>
</feature>
<gene>
    <name evidence="3" type="ORF">ACFOHL_03740</name>
</gene>
<dbReference type="InterPro" id="IPR012338">
    <property type="entry name" value="Beta-lactam/transpept-like"/>
</dbReference>
<dbReference type="EC" id="3.-.-.-" evidence="3"/>